<dbReference type="SUPFAM" id="SSF46955">
    <property type="entry name" value="Putative DNA-binding domain"/>
    <property type="match status" value="1"/>
</dbReference>
<dbReference type="InterPro" id="IPR000551">
    <property type="entry name" value="MerR-type_HTH_dom"/>
</dbReference>
<sequence length="112" mass="12787">MVGHWNGGRWVEIEDDGDDEPRYLITAVATRANIHVQTIRRYEAYGLVEGRRPERGPALYSEADIERIRRIRRLTDDLGVNLAGAAAVLHLREQVIALQRELSALQRSRGDR</sequence>
<reference evidence="3" key="1">
    <citation type="submission" date="2020-02" db="EMBL/GenBank/DDBJ databases">
        <authorList>
            <person name="Meier V. D."/>
        </authorList>
    </citation>
    <scope>NUCLEOTIDE SEQUENCE</scope>
    <source>
        <strain evidence="3">AVDCRST_MAG59</strain>
    </source>
</reference>
<keyword evidence="1" id="KW-0238">DNA-binding</keyword>
<protein>
    <recommendedName>
        <fullName evidence="2">HTH merR-type domain-containing protein</fullName>
    </recommendedName>
</protein>
<dbReference type="PANTHER" id="PTHR30204:SF58">
    <property type="entry name" value="HTH-TYPE TRANSCRIPTIONAL REGULATOR YFMP"/>
    <property type="match status" value="1"/>
</dbReference>
<dbReference type="PROSITE" id="PS50937">
    <property type="entry name" value="HTH_MERR_2"/>
    <property type="match status" value="1"/>
</dbReference>
<dbReference type="GO" id="GO:0003700">
    <property type="term" value="F:DNA-binding transcription factor activity"/>
    <property type="evidence" value="ECO:0007669"/>
    <property type="project" value="InterPro"/>
</dbReference>
<evidence type="ECO:0000256" key="1">
    <source>
        <dbReference type="ARBA" id="ARBA00023125"/>
    </source>
</evidence>
<gene>
    <name evidence="3" type="ORF">AVDCRST_MAG59-259</name>
</gene>
<organism evidence="3">
    <name type="scientific">uncultured Thermomicrobiales bacterium</name>
    <dbReference type="NCBI Taxonomy" id="1645740"/>
    <lineage>
        <taxon>Bacteria</taxon>
        <taxon>Pseudomonadati</taxon>
        <taxon>Thermomicrobiota</taxon>
        <taxon>Thermomicrobia</taxon>
        <taxon>Thermomicrobiales</taxon>
        <taxon>environmental samples</taxon>
    </lineage>
</organism>
<dbReference type="SMART" id="SM00422">
    <property type="entry name" value="HTH_MERR"/>
    <property type="match status" value="1"/>
</dbReference>
<dbReference type="InterPro" id="IPR009061">
    <property type="entry name" value="DNA-bd_dom_put_sf"/>
</dbReference>
<dbReference type="AlphaFoldDB" id="A0A6J4U0I9"/>
<evidence type="ECO:0000313" key="3">
    <source>
        <dbReference type="EMBL" id="CAA9535089.1"/>
    </source>
</evidence>
<dbReference type="Pfam" id="PF13411">
    <property type="entry name" value="MerR_1"/>
    <property type="match status" value="1"/>
</dbReference>
<dbReference type="GO" id="GO:0003677">
    <property type="term" value="F:DNA binding"/>
    <property type="evidence" value="ECO:0007669"/>
    <property type="project" value="UniProtKB-KW"/>
</dbReference>
<proteinExistence type="predicted"/>
<accession>A0A6J4U0I9</accession>
<evidence type="ECO:0000259" key="2">
    <source>
        <dbReference type="PROSITE" id="PS50937"/>
    </source>
</evidence>
<name>A0A6J4U0I9_9BACT</name>
<dbReference type="InterPro" id="IPR047057">
    <property type="entry name" value="MerR_fam"/>
</dbReference>
<dbReference type="Gene3D" id="1.10.1660.10">
    <property type="match status" value="1"/>
</dbReference>
<feature type="domain" description="HTH merR-type" evidence="2">
    <location>
        <begin position="22"/>
        <end position="91"/>
    </location>
</feature>
<dbReference type="PANTHER" id="PTHR30204">
    <property type="entry name" value="REDOX-CYCLING DRUG-SENSING TRANSCRIPTIONAL ACTIVATOR SOXR"/>
    <property type="match status" value="1"/>
</dbReference>
<dbReference type="EMBL" id="CADCWF010000008">
    <property type="protein sequence ID" value="CAA9535089.1"/>
    <property type="molecule type" value="Genomic_DNA"/>
</dbReference>